<feature type="binding site" evidence="4">
    <location>
        <position position="136"/>
    </location>
    <ligand>
        <name>D-ribulose 5-phosphate</name>
        <dbReference type="ChEBI" id="CHEBI:58121"/>
    </ligand>
</feature>
<dbReference type="Pfam" id="PF02502">
    <property type="entry name" value="LacAB_rpiB"/>
    <property type="match status" value="1"/>
</dbReference>
<name>A0A0F6YIJ4_9BACT</name>
<feature type="binding site" evidence="4">
    <location>
        <begin position="12"/>
        <end position="13"/>
    </location>
    <ligand>
        <name>D-ribulose 5-phosphate</name>
        <dbReference type="ChEBI" id="CHEBI:58121"/>
    </ligand>
</feature>
<dbReference type="NCBIfam" id="TIGR01120">
    <property type="entry name" value="rpiB"/>
    <property type="match status" value="1"/>
</dbReference>
<evidence type="ECO:0000256" key="1">
    <source>
        <dbReference type="ARBA" id="ARBA00008754"/>
    </source>
</evidence>
<accession>A0A0F6YIJ4</accession>
<organism evidence="5 6">
    <name type="scientific">Sandaracinus amylolyticus</name>
    <dbReference type="NCBI Taxonomy" id="927083"/>
    <lineage>
        <taxon>Bacteria</taxon>
        <taxon>Pseudomonadati</taxon>
        <taxon>Myxococcota</taxon>
        <taxon>Polyangia</taxon>
        <taxon>Polyangiales</taxon>
        <taxon>Sandaracinaceae</taxon>
        <taxon>Sandaracinus</taxon>
    </lineage>
</organism>
<dbReference type="GO" id="GO:0016861">
    <property type="term" value="F:intramolecular oxidoreductase activity, interconverting aldoses and ketoses"/>
    <property type="evidence" value="ECO:0007669"/>
    <property type="project" value="UniProtKB-ARBA"/>
</dbReference>
<sequence>MSSSDSIVIACDHAGLPLKQEIVAALQELGRAFEDLGTHDTASVDYPDYARRASSLIVEGKHRFAVLICGSGVGMAIAANKLPQIRAVVCSEPYSAAMSRRHNDANVLCMGARVVGPGLAREILEAFLGQQFEGGRHQRRVDKLEAC</sequence>
<evidence type="ECO:0000256" key="2">
    <source>
        <dbReference type="ARBA" id="ARBA00023235"/>
    </source>
</evidence>
<gene>
    <name evidence="5" type="ORF">DB32_003890</name>
</gene>
<proteinExistence type="inferred from homology"/>
<dbReference type="InterPro" id="IPR036569">
    <property type="entry name" value="RpiB_LacA_LacB_sf"/>
</dbReference>
<dbReference type="STRING" id="927083.DB32_003890"/>
<dbReference type="InterPro" id="IPR004785">
    <property type="entry name" value="RpiB"/>
</dbReference>
<dbReference type="SUPFAM" id="SSF89623">
    <property type="entry name" value="Ribose/Galactose isomerase RpiB/AlsB"/>
    <property type="match status" value="1"/>
</dbReference>
<feature type="binding site" evidence="4">
    <location>
        <begin position="70"/>
        <end position="74"/>
    </location>
    <ligand>
        <name>D-ribulose 5-phosphate</name>
        <dbReference type="ChEBI" id="CHEBI:58121"/>
    </ligand>
</feature>
<dbReference type="NCBIfam" id="NF004051">
    <property type="entry name" value="PRK05571.1"/>
    <property type="match status" value="1"/>
</dbReference>
<dbReference type="InterPro" id="IPR051812">
    <property type="entry name" value="SPI_LacAB/RpiB"/>
</dbReference>
<dbReference type="Proteomes" id="UP000034883">
    <property type="component" value="Chromosome"/>
</dbReference>
<keyword evidence="2 5" id="KW-0413">Isomerase</keyword>
<dbReference type="Gene3D" id="3.40.1400.10">
    <property type="entry name" value="Sugar-phosphate isomerase, RpiB/LacA/LacB"/>
    <property type="match status" value="1"/>
</dbReference>
<dbReference type="NCBIfam" id="TIGR00689">
    <property type="entry name" value="rpiB_lacA_lacB"/>
    <property type="match status" value="1"/>
</dbReference>
<feature type="active site" description="Proton acceptor" evidence="3">
    <location>
        <position position="69"/>
    </location>
</feature>
<protein>
    <submittedName>
        <fullName evidence="5">Ribose 5-phosphate isomerase B</fullName>
    </submittedName>
</protein>
<evidence type="ECO:0000256" key="3">
    <source>
        <dbReference type="PIRSR" id="PIRSR005384-1"/>
    </source>
</evidence>
<dbReference type="PIRSF" id="PIRSF005384">
    <property type="entry name" value="RpiB_LacA_B"/>
    <property type="match status" value="1"/>
</dbReference>
<dbReference type="EMBL" id="CP011125">
    <property type="protein sequence ID" value="AKF06741.1"/>
    <property type="molecule type" value="Genomic_DNA"/>
</dbReference>
<evidence type="ECO:0000313" key="6">
    <source>
        <dbReference type="Proteomes" id="UP000034883"/>
    </source>
</evidence>
<dbReference type="AlphaFoldDB" id="A0A0F6YIJ4"/>
<evidence type="ECO:0000313" key="5">
    <source>
        <dbReference type="EMBL" id="AKF06741.1"/>
    </source>
</evidence>
<dbReference type="PANTHER" id="PTHR43732">
    <property type="entry name" value="RIBOSE 5-PHOSPHATE ISOMERASE-RELATED"/>
    <property type="match status" value="1"/>
</dbReference>
<feature type="binding site" evidence="4">
    <location>
        <position position="140"/>
    </location>
    <ligand>
        <name>D-ribulose 5-phosphate</name>
        <dbReference type="ChEBI" id="CHEBI:58121"/>
    </ligand>
</feature>
<dbReference type="InterPro" id="IPR003500">
    <property type="entry name" value="RpiB_LacA_LacB"/>
</dbReference>
<dbReference type="OrthoDB" id="1778624at2"/>
<evidence type="ECO:0000256" key="4">
    <source>
        <dbReference type="PIRSR" id="PIRSR005384-2"/>
    </source>
</evidence>
<feature type="binding site" evidence="4">
    <location>
        <position position="103"/>
    </location>
    <ligand>
        <name>D-ribulose 5-phosphate</name>
        <dbReference type="ChEBI" id="CHEBI:58121"/>
    </ligand>
</feature>
<feature type="binding site" evidence="4">
    <location>
        <position position="113"/>
    </location>
    <ligand>
        <name>D-ribulose 5-phosphate</name>
        <dbReference type="ChEBI" id="CHEBI:58121"/>
    </ligand>
</feature>
<feature type="active site" description="Proton donor" evidence="3">
    <location>
        <position position="102"/>
    </location>
</feature>
<dbReference type="GO" id="GO:0005975">
    <property type="term" value="P:carbohydrate metabolic process"/>
    <property type="evidence" value="ECO:0007669"/>
    <property type="project" value="InterPro"/>
</dbReference>
<dbReference type="RefSeq" id="WP_053233886.1">
    <property type="nucleotide sequence ID" value="NZ_CP011125.1"/>
</dbReference>
<comment type="similarity">
    <text evidence="1">Belongs to the LacAB/RpiB family.</text>
</comment>
<dbReference type="PANTHER" id="PTHR43732:SF1">
    <property type="entry name" value="RIBOSE 5-PHOSPHATE ISOMERASE"/>
    <property type="match status" value="1"/>
</dbReference>
<dbReference type="KEGG" id="samy:DB32_003890"/>
<keyword evidence="6" id="KW-1185">Reference proteome</keyword>
<reference evidence="5 6" key="1">
    <citation type="submission" date="2015-03" db="EMBL/GenBank/DDBJ databases">
        <title>Genome assembly of Sandaracinus amylolyticus DSM 53668.</title>
        <authorList>
            <person name="Sharma G."/>
            <person name="Subramanian S."/>
        </authorList>
    </citation>
    <scope>NUCLEOTIDE SEQUENCE [LARGE SCALE GENOMIC DNA]</scope>
    <source>
        <strain evidence="5 6">DSM 53668</strain>
    </source>
</reference>